<dbReference type="InterPro" id="IPR001164">
    <property type="entry name" value="ArfGAP_dom"/>
</dbReference>
<dbReference type="Gene3D" id="1.20.1270.60">
    <property type="entry name" value="Arfaptin homology (AH) domain/BAR domain"/>
    <property type="match status" value="1"/>
</dbReference>
<feature type="compositionally biased region" description="Basic and acidic residues" evidence="7">
    <location>
        <begin position="728"/>
        <end position="737"/>
    </location>
</feature>
<feature type="compositionally biased region" description="Polar residues" evidence="7">
    <location>
        <begin position="334"/>
        <end position="350"/>
    </location>
</feature>
<dbReference type="STRING" id="763665.A0A2G5B9V4"/>
<dbReference type="InterPro" id="IPR036770">
    <property type="entry name" value="Ankyrin_rpt-contain_sf"/>
</dbReference>
<name>A0A2G5B9V4_COERN</name>
<evidence type="ECO:0000259" key="9">
    <source>
        <dbReference type="PROSITE" id="PS50115"/>
    </source>
</evidence>
<feature type="compositionally biased region" description="Polar residues" evidence="7">
    <location>
        <begin position="585"/>
        <end position="597"/>
    </location>
</feature>
<accession>A0A2G5B9V4</accession>
<feature type="region of interest" description="Disordered" evidence="7">
    <location>
        <begin position="185"/>
        <end position="204"/>
    </location>
</feature>
<feature type="domain" description="PH" evidence="8">
    <location>
        <begin position="221"/>
        <end position="317"/>
    </location>
</feature>
<dbReference type="InterPro" id="IPR045258">
    <property type="entry name" value="ACAP1/2/3-like"/>
</dbReference>
<dbReference type="EMBL" id="KZ303504">
    <property type="protein sequence ID" value="PIA15795.1"/>
    <property type="molecule type" value="Genomic_DNA"/>
</dbReference>
<gene>
    <name evidence="10" type="ORF">COEREDRAFT_81733</name>
</gene>
<dbReference type="InterPro" id="IPR002110">
    <property type="entry name" value="Ankyrin_rpt"/>
</dbReference>
<dbReference type="InterPro" id="IPR001849">
    <property type="entry name" value="PH_domain"/>
</dbReference>
<feature type="compositionally biased region" description="Low complexity" evidence="7">
    <location>
        <begin position="163"/>
        <end position="176"/>
    </location>
</feature>
<feature type="region of interest" description="Disordered" evidence="7">
    <location>
        <begin position="334"/>
        <end position="353"/>
    </location>
</feature>
<evidence type="ECO:0000256" key="4">
    <source>
        <dbReference type="ARBA" id="ARBA00022833"/>
    </source>
</evidence>
<dbReference type="InterPro" id="IPR038508">
    <property type="entry name" value="ArfGAP_dom_sf"/>
</dbReference>
<dbReference type="InterPro" id="IPR037278">
    <property type="entry name" value="ARFGAP/RecO"/>
</dbReference>
<dbReference type="InterPro" id="IPR027267">
    <property type="entry name" value="AH/BAR_dom_sf"/>
</dbReference>
<dbReference type="PROSITE" id="PS50297">
    <property type="entry name" value="ANK_REP_REGION"/>
    <property type="match status" value="2"/>
</dbReference>
<organism evidence="10 11">
    <name type="scientific">Coemansia reversa (strain ATCC 12441 / NRRL 1564)</name>
    <dbReference type="NCBI Taxonomy" id="763665"/>
    <lineage>
        <taxon>Eukaryota</taxon>
        <taxon>Fungi</taxon>
        <taxon>Fungi incertae sedis</taxon>
        <taxon>Zoopagomycota</taxon>
        <taxon>Kickxellomycotina</taxon>
        <taxon>Kickxellomycetes</taxon>
        <taxon>Kickxellales</taxon>
        <taxon>Kickxellaceae</taxon>
        <taxon>Coemansia</taxon>
    </lineage>
</organism>
<dbReference type="SUPFAM" id="SSF48403">
    <property type="entry name" value="Ankyrin repeat"/>
    <property type="match status" value="1"/>
</dbReference>
<evidence type="ECO:0000256" key="7">
    <source>
        <dbReference type="SAM" id="MobiDB-lite"/>
    </source>
</evidence>
<feature type="compositionally biased region" description="Low complexity" evidence="7">
    <location>
        <begin position="186"/>
        <end position="198"/>
    </location>
</feature>
<dbReference type="GO" id="GO:0005737">
    <property type="term" value="C:cytoplasm"/>
    <property type="evidence" value="ECO:0007669"/>
    <property type="project" value="InterPro"/>
</dbReference>
<dbReference type="Pfam" id="PF00023">
    <property type="entry name" value="Ank"/>
    <property type="match status" value="2"/>
</dbReference>
<feature type="region of interest" description="Disordered" evidence="7">
    <location>
        <begin position="725"/>
        <end position="769"/>
    </location>
</feature>
<evidence type="ECO:0000256" key="2">
    <source>
        <dbReference type="ARBA" id="ARBA00022723"/>
    </source>
</evidence>
<feature type="region of interest" description="Disordered" evidence="7">
    <location>
        <begin position="100"/>
        <end position="135"/>
    </location>
</feature>
<feature type="compositionally biased region" description="Polar residues" evidence="7">
    <location>
        <begin position="100"/>
        <end position="110"/>
    </location>
</feature>
<evidence type="ECO:0000256" key="3">
    <source>
        <dbReference type="ARBA" id="ARBA00022771"/>
    </source>
</evidence>
<dbReference type="SMART" id="SM00233">
    <property type="entry name" value="PH"/>
    <property type="match status" value="1"/>
</dbReference>
<dbReference type="PANTHER" id="PTHR23180:SF160">
    <property type="entry name" value="ADP-RIBOSYLATION FACTOR GTPASE-ACTIVATING PROTEIN EFFECTOR PROTEIN 1"/>
    <property type="match status" value="1"/>
</dbReference>
<dbReference type="PRINTS" id="PR00405">
    <property type="entry name" value="REVINTRACTNG"/>
</dbReference>
<dbReference type="SMART" id="SM00248">
    <property type="entry name" value="ANK"/>
    <property type="match status" value="3"/>
</dbReference>
<dbReference type="Gene3D" id="2.30.29.30">
    <property type="entry name" value="Pleckstrin-homology domain (PH domain)/Phosphotyrosine-binding domain (PTB)"/>
    <property type="match status" value="1"/>
</dbReference>
<dbReference type="SMART" id="SM00105">
    <property type="entry name" value="ArfGap"/>
    <property type="match status" value="1"/>
</dbReference>
<dbReference type="InterPro" id="IPR011993">
    <property type="entry name" value="PH-like_dom_sf"/>
</dbReference>
<keyword evidence="1" id="KW-0343">GTPase activation</keyword>
<reference evidence="10 11" key="1">
    <citation type="journal article" date="2015" name="Genome Biol. Evol.">
        <title>Phylogenomic analyses indicate that early fungi evolved digesting cell walls of algal ancestors of land plants.</title>
        <authorList>
            <person name="Chang Y."/>
            <person name="Wang S."/>
            <person name="Sekimoto S."/>
            <person name="Aerts A.L."/>
            <person name="Choi C."/>
            <person name="Clum A."/>
            <person name="LaButti K.M."/>
            <person name="Lindquist E.A."/>
            <person name="Yee Ngan C."/>
            <person name="Ohm R.A."/>
            <person name="Salamov A.A."/>
            <person name="Grigoriev I.V."/>
            <person name="Spatafora J.W."/>
            <person name="Berbee M.L."/>
        </authorList>
    </citation>
    <scope>NUCLEOTIDE SEQUENCE [LARGE SCALE GENOMIC DNA]</scope>
    <source>
        <strain evidence="10 11">NRRL 1564</strain>
    </source>
</reference>
<feature type="repeat" description="ANK" evidence="5">
    <location>
        <begin position="617"/>
        <end position="649"/>
    </location>
</feature>
<dbReference type="GO" id="GO:0008270">
    <property type="term" value="F:zinc ion binding"/>
    <property type="evidence" value="ECO:0007669"/>
    <property type="project" value="UniProtKB-KW"/>
</dbReference>
<evidence type="ECO:0000259" key="8">
    <source>
        <dbReference type="PROSITE" id="PS50003"/>
    </source>
</evidence>
<dbReference type="Gene3D" id="1.10.220.150">
    <property type="entry name" value="Arf GTPase activating protein"/>
    <property type="match status" value="1"/>
</dbReference>
<keyword evidence="11" id="KW-1185">Reference proteome</keyword>
<dbReference type="Pfam" id="PF16746">
    <property type="entry name" value="BAR_3"/>
    <property type="match status" value="1"/>
</dbReference>
<evidence type="ECO:0000256" key="5">
    <source>
        <dbReference type="PROSITE-ProRule" id="PRU00023"/>
    </source>
</evidence>
<dbReference type="Proteomes" id="UP000242474">
    <property type="component" value="Unassembled WGS sequence"/>
</dbReference>
<dbReference type="OrthoDB" id="10266696at2759"/>
<sequence length="769" mass="83647">MTEPMLEQQERELECIKSRYVSQQQRLSLDYNRLASVKKIELLEGFLSLMYAQYAFHHQAFSSLRDFEPAMRSLGEHIAQIRHQAEDCISEAENLVVTPRANSGTSQIARSGSLDDAGGYMQVGQQDDDGPSVSVQSMVDADDMAEVKTAAGDSEVTPPPGFTLSTPPASTQATSTKEATRCTEPSLSSLSLHTSSQTHQRKASRSERLSLASISLSPHGLFQISGYLFLRSQYSLMTSWQRRWFEISEGSLIHFQRDDERDKEIVPLHLCMVKRGVVQDNRRNVFELIAPNRTYVLQAESTNELNAWKACLKQSIEASLYSHTPLVPTGGSISRTSTQLMSSDPTSPATAGTKGDLHVVLSSQQNSTGIGSMAAATVESTKDVQAMRMKKMRHPVGNGQCVDCGQASPEWAAINLGALMCIECSGIHRSLGVHVSKVRSVKLDNWEPELMQVMQRLGNACVNSIYEAIPPGPDDSEKPNPQSSREQKQPYLELKYAKRRFIASKDNSPDAIGAKLVRAAAMADLPLALAALAQGASANAHDPESGLTPLIEAVGMGDFGMLELLFLWGADVNMRAKITATAYMNDSSKTSEQQTSEVMEGPHRQGSDDSGSSSCVVGGTALHLATRLGNVRVVWYLIRKGAQWDTPDAYGLLPLDIALENSNVQVVMALRYAAFQKASGLPPGTLGSKRPYNGGPAVESLDMLDMDDSFIRDWAIPPYSPYIDDSEEIKARTDNKPSIESTKSASSVAPAADVEGDADFGELQTASNT</sequence>
<dbReference type="PROSITE" id="PS50003">
    <property type="entry name" value="PH_DOMAIN"/>
    <property type="match status" value="1"/>
</dbReference>
<dbReference type="AlphaFoldDB" id="A0A2G5B9V4"/>
<dbReference type="SUPFAM" id="SSF57863">
    <property type="entry name" value="ArfGap/RecO-like zinc finger"/>
    <property type="match status" value="1"/>
</dbReference>
<dbReference type="GO" id="GO:0005096">
    <property type="term" value="F:GTPase activator activity"/>
    <property type="evidence" value="ECO:0007669"/>
    <property type="project" value="UniProtKB-KW"/>
</dbReference>
<feature type="region of interest" description="Disordered" evidence="7">
    <location>
        <begin position="585"/>
        <end position="613"/>
    </location>
</feature>
<dbReference type="SUPFAM" id="SSF103657">
    <property type="entry name" value="BAR/IMD domain-like"/>
    <property type="match status" value="1"/>
</dbReference>
<keyword evidence="2" id="KW-0479">Metal-binding</keyword>
<protein>
    <submittedName>
        <fullName evidence="10">ArfGap-domain-containing protein</fullName>
    </submittedName>
</protein>
<dbReference type="PANTHER" id="PTHR23180">
    <property type="entry name" value="CENTAURIN/ARF"/>
    <property type="match status" value="1"/>
</dbReference>
<dbReference type="PROSITE" id="PS50088">
    <property type="entry name" value="ANK_REPEAT"/>
    <property type="match status" value="2"/>
</dbReference>
<dbReference type="Pfam" id="PF00169">
    <property type="entry name" value="PH"/>
    <property type="match status" value="1"/>
</dbReference>
<evidence type="ECO:0000256" key="6">
    <source>
        <dbReference type="PROSITE-ProRule" id="PRU00288"/>
    </source>
</evidence>
<feature type="repeat" description="ANK" evidence="5">
    <location>
        <begin position="545"/>
        <end position="577"/>
    </location>
</feature>
<evidence type="ECO:0000313" key="11">
    <source>
        <dbReference type="Proteomes" id="UP000242474"/>
    </source>
</evidence>
<dbReference type="PROSITE" id="PS50115">
    <property type="entry name" value="ARFGAP"/>
    <property type="match status" value="1"/>
</dbReference>
<dbReference type="Pfam" id="PF01412">
    <property type="entry name" value="ArfGap"/>
    <property type="match status" value="1"/>
</dbReference>
<keyword evidence="5" id="KW-0040">ANK repeat</keyword>
<feature type="domain" description="Arf-GAP" evidence="9">
    <location>
        <begin position="386"/>
        <end position="509"/>
    </location>
</feature>
<dbReference type="Gene3D" id="1.25.40.20">
    <property type="entry name" value="Ankyrin repeat-containing domain"/>
    <property type="match status" value="1"/>
</dbReference>
<dbReference type="SUPFAM" id="SSF50729">
    <property type="entry name" value="PH domain-like"/>
    <property type="match status" value="1"/>
</dbReference>
<evidence type="ECO:0000313" key="10">
    <source>
        <dbReference type="EMBL" id="PIA15795.1"/>
    </source>
</evidence>
<evidence type="ECO:0000256" key="1">
    <source>
        <dbReference type="ARBA" id="ARBA00022468"/>
    </source>
</evidence>
<keyword evidence="4" id="KW-0862">Zinc</keyword>
<proteinExistence type="predicted"/>
<keyword evidence="3 6" id="KW-0863">Zinc-finger</keyword>
<dbReference type="FunFam" id="1.10.220.150:FF:000009">
    <property type="entry name" value="stromal membrane-associated protein 1 isoform X1"/>
    <property type="match status" value="1"/>
</dbReference>
<dbReference type="InterPro" id="IPR004148">
    <property type="entry name" value="BAR_dom"/>
</dbReference>
<feature type="region of interest" description="Disordered" evidence="7">
    <location>
        <begin position="468"/>
        <end position="489"/>
    </location>
</feature>
<feature type="region of interest" description="Disordered" evidence="7">
    <location>
        <begin position="150"/>
        <end position="179"/>
    </location>
</feature>
<feature type="compositionally biased region" description="Polar residues" evidence="7">
    <location>
        <begin position="738"/>
        <end position="747"/>
    </location>
</feature>